<gene>
    <name evidence="1" type="ORF">AC578_9022</name>
</gene>
<evidence type="ECO:0000313" key="1">
    <source>
        <dbReference type="EMBL" id="KXS96747.1"/>
    </source>
</evidence>
<evidence type="ECO:0000313" key="2">
    <source>
        <dbReference type="Proteomes" id="UP000070133"/>
    </source>
</evidence>
<accession>A0A139H2R2</accession>
<comment type="caution">
    <text evidence="1">The sequence shown here is derived from an EMBL/GenBank/DDBJ whole genome shotgun (WGS) entry which is preliminary data.</text>
</comment>
<keyword evidence="2" id="KW-1185">Reference proteome</keyword>
<sequence length="168" mass="19090">MKHLHDAERRKDAEAIIWHDLQFLARGFSSLDFTNDGDAADGFSGILQVVTDASKELFIGDKQASKSTHPELVMARLERSQPDFRRSTQLGRARDHLLRIHACTEIDGRNSCDWRKCMAPMKAKDIFGEILLTAPLPRRSTFRTYTKRCLQHQKGYCYSSGPAKHLSA</sequence>
<proteinExistence type="predicted"/>
<protein>
    <submittedName>
        <fullName evidence="1">Uncharacterized protein</fullName>
    </submittedName>
</protein>
<dbReference type="AlphaFoldDB" id="A0A139H2R2"/>
<dbReference type="Proteomes" id="UP000070133">
    <property type="component" value="Unassembled WGS sequence"/>
</dbReference>
<name>A0A139H2R2_9PEZI</name>
<reference evidence="1 2" key="1">
    <citation type="submission" date="2015-07" db="EMBL/GenBank/DDBJ databases">
        <title>Comparative genomics of the Sigatoka disease complex on banana suggests a link between parallel evolutionary changes in Pseudocercospora fijiensis and Pseudocercospora eumusae and increased virulence on the banana host.</title>
        <authorList>
            <person name="Chang T.-C."/>
            <person name="Salvucci A."/>
            <person name="Crous P.W."/>
            <person name="Stergiopoulos I."/>
        </authorList>
    </citation>
    <scope>NUCLEOTIDE SEQUENCE [LARGE SCALE GENOMIC DNA]</scope>
    <source>
        <strain evidence="1 2">CBS 114824</strain>
    </source>
</reference>
<organism evidence="1 2">
    <name type="scientific">Pseudocercospora eumusae</name>
    <dbReference type="NCBI Taxonomy" id="321146"/>
    <lineage>
        <taxon>Eukaryota</taxon>
        <taxon>Fungi</taxon>
        <taxon>Dikarya</taxon>
        <taxon>Ascomycota</taxon>
        <taxon>Pezizomycotina</taxon>
        <taxon>Dothideomycetes</taxon>
        <taxon>Dothideomycetidae</taxon>
        <taxon>Mycosphaerellales</taxon>
        <taxon>Mycosphaerellaceae</taxon>
        <taxon>Pseudocercospora</taxon>
    </lineage>
</organism>
<dbReference type="EMBL" id="LFZN01000164">
    <property type="protein sequence ID" value="KXS96747.1"/>
    <property type="molecule type" value="Genomic_DNA"/>
</dbReference>